<keyword evidence="3" id="KW-1133">Transmembrane helix</keyword>
<keyword evidence="1" id="KW-0378">Hydrolase</keyword>
<dbReference type="EMBL" id="JACHGT010000018">
    <property type="protein sequence ID" value="MBB6038715.1"/>
    <property type="molecule type" value="Genomic_DNA"/>
</dbReference>
<evidence type="ECO:0000313" key="5">
    <source>
        <dbReference type="EMBL" id="MBB6038715.1"/>
    </source>
</evidence>
<sequence>MRRRFRPSAGGTALLLRFGHILPVVLLVVSVVAYITAIGRYDRFLFAVPALAAATWRGRSTAAFGAAAMVASAVLAAGRDESFASVTLVNQIALATVTAASVWVSRLRQARERDLRQVRAVAETVQRVVLRPLPPRLGQVDLHLLYHASAEHARVGGDFYKALRVGPSVRLMIGDVQGRGLPAVEMAALLAGSFRENAYAAADLPELAARLERSIDRYTARTGDTSTVADRFATVLLAEIPDDAPVVRLLSLGHPPPLIQHGDTTRPVEFARHSPPLNLPGLNAPEHLVEEVPFAPGDRLLAFTDGITESRDAAGVFYPLEERLRDWHREPAELILSALREDLTAHSGGGPDDDMTAILVVRRPSVPTWDRTTPTPPVNLRHRAAADSAPARP</sequence>
<feature type="region of interest" description="Disordered" evidence="2">
    <location>
        <begin position="367"/>
        <end position="393"/>
    </location>
</feature>
<name>A0A841FR82_9ACTN</name>
<dbReference type="PANTHER" id="PTHR43156">
    <property type="entry name" value="STAGE II SPORULATION PROTEIN E-RELATED"/>
    <property type="match status" value="1"/>
</dbReference>
<dbReference type="GO" id="GO:0016791">
    <property type="term" value="F:phosphatase activity"/>
    <property type="evidence" value="ECO:0007669"/>
    <property type="project" value="TreeGrafter"/>
</dbReference>
<dbReference type="InterPro" id="IPR036457">
    <property type="entry name" value="PPM-type-like_dom_sf"/>
</dbReference>
<dbReference type="AlphaFoldDB" id="A0A841FR82"/>
<organism evidence="5 6">
    <name type="scientific">Phytomonospora endophytica</name>
    <dbReference type="NCBI Taxonomy" id="714109"/>
    <lineage>
        <taxon>Bacteria</taxon>
        <taxon>Bacillati</taxon>
        <taxon>Actinomycetota</taxon>
        <taxon>Actinomycetes</taxon>
        <taxon>Micromonosporales</taxon>
        <taxon>Micromonosporaceae</taxon>
        <taxon>Phytomonospora</taxon>
    </lineage>
</organism>
<keyword evidence="3" id="KW-0472">Membrane</keyword>
<dbReference type="Proteomes" id="UP000548476">
    <property type="component" value="Unassembled WGS sequence"/>
</dbReference>
<evidence type="ECO:0000256" key="3">
    <source>
        <dbReference type="SAM" id="Phobius"/>
    </source>
</evidence>
<feature type="transmembrane region" description="Helical" evidence="3">
    <location>
        <begin position="60"/>
        <end position="77"/>
    </location>
</feature>
<evidence type="ECO:0000313" key="6">
    <source>
        <dbReference type="Proteomes" id="UP000548476"/>
    </source>
</evidence>
<gene>
    <name evidence="5" type="ORF">HNR73_006601</name>
</gene>
<comment type="caution">
    <text evidence="5">The sequence shown here is derived from an EMBL/GenBank/DDBJ whole genome shotgun (WGS) entry which is preliminary data.</text>
</comment>
<keyword evidence="6" id="KW-1185">Reference proteome</keyword>
<evidence type="ECO:0000256" key="2">
    <source>
        <dbReference type="SAM" id="MobiDB-lite"/>
    </source>
</evidence>
<feature type="transmembrane region" description="Helical" evidence="3">
    <location>
        <begin position="83"/>
        <end position="104"/>
    </location>
</feature>
<proteinExistence type="predicted"/>
<feature type="domain" description="PPM-type phosphatase" evidence="4">
    <location>
        <begin position="140"/>
        <end position="362"/>
    </location>
</feature>
<dbReference type="SMART" id="SM00331">
    <property type="entry name" value="PP2C_SIG"/>
    <property type="match status" value="1"/>
</dbReference>
<evidence type="ECO:0000256" key="1">
    <source>
        <dbReference type="ARBA" id="ARBA00022801"/>
    </source>
</evidence>
<protein>
    <submittedName>
        <fullName evidence="5">Serine phosphatase RsbU (Regulator of sigma subunit)</fullName>
    </submittedName>
</protein>
<evidence type="ECO:0000259" key="4">
    <source>
        <dbReference type="SMART" id="SM00331"/>
    </source>
</evidence>
<dbReference type="PANTHER" id="PTHR43156:SF2">
    <property type="entry name" value="STAGE II SPORULATION PROTEIN E"/>
    <property type="match status" value="1"/>
</dbReference>
<keyword evidence="3" id="KW-0812">Transmembrane</keyword>
<accession>A0A841FR82</accession>
<feature type="transmembrane region" description="Helical" evidence="3">
    <location>
        <begin position="20"/>
        <end position="39"/>
    </location>
</feature>
<dbReference type="Pfam" id="PF07228">
    <property type="entry name" value="SpoIIE"/>
    <property type="match status" value="1"/>
</dbReference>
<dbReference type="InterPro" id="IPR001932">
    <property type="entry name" value="PPM-type_phosphatase-like_dom"/>
</dbReference>
<dbReference type="SUPFAM" id="SSF81606">
    <property type="entry name" value="PP2C-like"/>
    <property type="match status" value="1"/>
</dbReference>
<dbReference type="RefSeq" id="WP_184791501.1">
    <property type="nucleotide sequence ID" value="NZ_BONT01000060.1"/>
</dbReference>
<reference evidence="5 6" key="1">
    <citation type="submission" date="2020-08" db="EMBL/GenBank/DDBJ databases">
        <title>Genomic Encyclopedia of Type Strains, Phase IV (KMG-IV): sequencing the most valuable type-strain genomes for metagenomic binning, comparative biology and taxonomic classification.</title>
        <authorList>
            <person name="Goeker M."/>
        </authorList>
    </citation>
    <scope>NUCLEOTIDE SEQUENCE [LARGE SCALE GENOMIC DNA]</scope>
    <source>
        <strain evidence="5 6">YIM 65646</strain>
    </source>
</reference>
<dbReference type="Gene3D" id="3.60.40.10">
    <property type="entry name" value="PPM-type phosphatase domain"/>
    <property type="match status" value="1"/>
</dbReference>
<dbReference type="InterPro" id="IPR052016">
    <property type="entry name" value="Bact_Sigma-Reg"/>
</dbReference>